<sequence>MRCLFPALCKFLCLPAMVCLCLVATAAYASNPAAEARDTLKLSLDTVFTMLSDPEYQNPDNREIMYERIEDVVESIFDYEEFSARTVGKRWHSFTPDQQKRFTAAFADLLRATYIERIRGYDGKGAQYVGERMSTKGDKVEVRTLLDLDGKSIPIDYRMAIKEKWVIYDVIVEGVSLVKNYRTQFQELLSDKDDAETLITRVANRAGEVRSQNNATK</sequence>
<feature type="chain" id="PRO_5029873535" description="Toluene tolerance protein" evidence="1">
    <location>
        <begin position="30"/>
        <end position="217"/>
    </location>
</feature>
<dbReference type="InterPro" id="IPR008869">
    <property type="entry name" value="MlaC/ttg2D"/>
</dbReference>
<dbReference type="Proteomes" id="UP000503820">
    <property type="component" value="Unassembled WGS sequence"/>
</dbReference>
<keyword evidence="3" id="KW-1185">Reference proteome</keyword>
<evidence type="ECO:0000256" key="1">
    <source>
        <dbReference type="SAM" id="SignalP"/>
    </source>
</evidence>
<accession>A0A7J0BW85</accession>
<dbReference type="AlphaFoldDB" id="A0A7J0BW85"/>
<protein>
    <recommendedName>
        <fullName evidence="4">Toluene tolerance protein</fullName>
    </recommendedName>
</protein>
<dbReference type="Gene3D" id="3.10.450.50">
    <property type="match status" value="1"/>
</dbReference>
<dbReference type="PANTHER" id="PTHR36573">
    <property type="entry name" value="INTERMEMBRANE PHOSPHOLIPID TRANSPORT SYSTEM BINDING PROTEIN MLAC"/>
    <property type="match status" value="1"/>
</dbReference>
<evidence type="ECO:0000313" key="2">
    <source>
        <dbReference type="EMBL" id="GFM37432.1"/>
    </source>
</evidence>
<dbReference type="RefSeq" id="WP_174410030.1">
    <property type="nucleotide sequence ID" value="NZ_BLVP01000008.1"/>
</dbReference>
<dbReference type="Gene3D" id="1.10.10.640">
    <property type="entry name" value="phospholipid-binding protein"/>
    <property type="match status" value="1"/>
</dbReference>
<reference evidence="2 3" key="1">
    <citation type="submission" date="2020-05" db="EMBL/GenBank/DDBJ databases">
        <title>Draft genome sequence of Desulfovibrio psychrotolerans JS1T.</title>
        <authorList>
            <person name="Ueno A."/>
            <person name="Tamazawa S."/>
            <person name="Tamamura S."/>
            <person name="Murakami T."/>
            <person name="Kiyama T."/>
            <person name="Inomata H."/>
            <person name="Amano Y."/>
            <person name="Miyakawa K."/>
            <person name="Tamaki H."/>
            <person name="Naganuma T."/>
            <person name="Kaneko K."/>
        </authorList>
    </citation>
    <scope>NUCLEOTIDE SEQUENCE [LARGE SCALE GENOMIC DNA]</scope>
    <source>
        <strain evidence="2 3">JS1</strain>
    </source>
</reference>
<comment type="caution">
    <text evidence="2">The sequence shown here is derived from an EMBL/GenBank/DDBJ whole genome shotgun (WGS) entry which is preliminary data.</text>
</comment>
<proteinExistence type="predicted"/>
<dbReference type="PIRSF" id="PIRSF004649">
    <property type="entry name" value="MlaC"/>
    <property type="match status" value="1"/>
</dbReference>
<organism evidence="2 3">
    <name type="scientific">Desulfovibrio psychrotolerans</name>
    <dbReference type="NCBI Taxonomy" id="415242"/>
    <lineage>
        <taxon>Bacteria</taxon>
        <taxon>Pseudomonadati</taxon>
        <taxon>Thermodesulfobacteriota</taxon>
        <taxon>Desulfovibrionia</taxon>
        <taxon>Desulfovibrionales</taxon>
        <taxon>Desulfovibrionaceae</taxon>
        <taxon>Desulfovibrio</taxon>
    </lineage>
</organism>
<name>A0A7J0BW85_9BACT</name>
<keyword evidence="1" id="KW-0732">Signal</keyword>
<evidence type="ECO:0000313" key="3">
    <source>
        <dbReference type="Proteomes" id="UP000503820"/>
    </source>
</evidence>
<dbReference type="EMBL" id="BLVP01000008">
    <property type="protein sequence ID" value="GFM37432.1"/>
    <property type="molecule type" value="Genomic_DNA"/>
</dbReference>
<feature type="signal peptide" evidence="1">
    <location>
        <begin position="1"/>
        <end position="29"/>
    </location>
</feature>
<gene>
    <name evidence="2" type="ORF">DSM19430T_21160</name>
</gene>
<dbReference type="Pfam" id="PF05494">
    <property type="entry name" value="MlaC"/>
    <property type="match status" value="1"/>
</dbReference>
<evidence type="ECO:0008006" key="4">
    <source>
        <dbReference type="Google" id="ProtNLM"/>
    </source>
</evidence>
<dbReference type="PANTHER" id="PTHR36573:SF1">
    <property type="entry name" value="INTERMEMBRANE PHOSPHOLIPID TRANSPORT SYSTEM BINDING PROTEIN MLAC"/>
    <property type="match status" value="1"/>
</dbReference>